<dbReference type="OrthoDB" id="9812260at2"/>
<keyword evidence="3" id="KW-1133">Transmembrane helix</keyword>
<feature type="domain" description="GGDEF" evidence="4">
    <location>
        <begin position="240"/>
        <end position="376"/>
    </location>
</feature>
<reference evidence="5 6" key="1">
    <citation type="submission" date="2006-10" db="EMBL/GenBank/DDBJ databases">
        <title>Complete sequence of chromosome of Pelobacter propionicus DSM 2379.</title>
        <authorList>
            <consortium name="US DOE Joint Genome Institute"/>
            <person name="Copeland A."/>
            <person name="Lucas S."/>
            <person name="Lapidus A."/>
            <person name="Barry K."/>
            <person name="Detter J.C."/>
            <person name="Glavina del Rio T."/>
            <person name="Hammon N."/>
            <person name="Israni S."/>
            <person name="Dalin E."/>
            <person name="Tice H."/>
            <person name="Pitluck S."/>
            <person name="Saunders E."/>
            <person name="Brettin T."/>
            <person name="Bruce D."/>
            <person name="Han C."/>
            <person name="Tapia R."/>
            <person name="Schmutz J."/>
            <person name="Larimer F."/>
            <person name="Land M."/>
            <person name="Hauser L."/>
            <person name="Kyrpides N."/>
            <person name="Kim E."/>
            <person name="Lovley D."/>
            <person name="Richardson P."/>
        </authorList>
    </citation>
    <scope>NUCLEOTIDE SEQUENCE [LARGE SCALE GENOMIC DNA]</scope>
    <source>
        <strain evidence="6">DSM 2379 / NBRC 103807 / OttBd1</strain>
    </source>
</reference>
<dbReference type="AlphaFoldDB" id="A1AUD4"/>
<dbReference type="PROSITE" id="PS50887">
    <property type="entry name" value="GGDEF"/>
    <property type="match status" value="1"/>
</dbReference>
<accession>A1AUD4</accession>
<feature type="transmembrane region" description="Helical" evidence="3">
    <location>
        <begin position="146"/>
        <end position="165"/>
    </location>
</feature>
<keyword evidence="3" id="KW-0472">Membrane</keyword>
<dbReference type="EMBL" id="CP000482">
    <property type="protein sequence ID" value="ABL00955.1"/>
    <property type="molecule type" value="Genomic_DNA"/>
</dbReference>
<keyword evidence="3" id="KW-0812">Transmembrane</keyword>
<sequence>MLRKLKSILQQIGVDDRFDTATEESYLDFKFNDSRGVVISVTIATFFLIIGLWVWDWTIDPPHAMDALPTRILLGVIEILYPIALAAGVRRAVLPWLLALIVLSMETLFLYHLTLLEGGLVYGVSGFMFWFMISVFTGLSFNLAPTLLTVVAIAVLPNILVRLGLAPQLELPLYNALVWPTCLIAMFGNLALDRLYRRLFRYRRSIEHTARIDTLTGIANRFHFSEAAPVLLELCRRHEHPISAFMVDIDHFKQINDRYGHPEGDEVIRLVADSMRTKLRNTDLLARYGGEEFVVILPETPPHAAVGVAESVRRTIAEKALALGAGRSIRITISIGVAGYDLLPDDIGLEELLKQADTRLYEAKEGGRNRVVAALRAPLP</sequence>
<dbReference type="Gene3D" id="3.30.70.270">
    <property type="match status" value="1"/>
</dbReference>
<dbReference type="InterPro" id="IPR000160">
    <property type="entry name" value="GGDEF_dom"/>
</dbReference>
<feature type="transmembrane region" description="Helical" evidence="3">
    <location>
        <begin position="36"/>
        <end position="55"/>
    </location>
</feature>
<dbReference type="Proteomes" id="UP000006732">
    <property type="component" value="Chromosome"/>
</dbReference>
<feature type="transmembrane region" description="Helical" evidence="3">
    <location>
        <begin position="177"/>
        <end position="196"/>
    </location>
</feature>
<evidence type="ECO:0000256" key="1">
    <source>
        <dbReference type="ARBA" id="ARBA00012528"/>
    </source>
</evidence>
<dbReference type="SUPFAM" id="SSF55073">
    <property type="entry name" value="Nucleotide cyclase"/>
    <property type="match status" value="1"/>
</dbReference>
<gene>
    <name evidence="5" type="ordered locus">Ppro_3362</name>
</gene>
<dbReference type="eggNOG" id="COG3706">
    <property type="taxonomic scope" value="Bacteria"/>
</dbReference>
<protein>
    <recommendedName>
        <fullName evidence="1">diguanylate cyclase</fullName>
        <ecNumber evidence="1">2.7.7.65</ecNumber>
    </recommendedName>
</protein>
<dbReference type="InterPro" id="IPR048431">
    <property type="entry name" value="MASE8"/>
</dbReference>
<dbReference type="EC" id="2.7.7.65" evidence="1"/>
<dbReference type="InterPro" id="IPR029787">
    <property type="entry name" value="Nucleotide_cyclase"/>
</dbReference>
<dbReference type="FunFam" id="3.30.70.270:FF:000001">
    <property type="entry name" value="Diguanylate cyclase domain protein"/>
    <property type="match status" value="1"/>
</dbReference>
<dbReference type="SMART" id="SM00267">
    <property type="entry name" value="GGDEF"/>
    <property type="match status" value="1"/>
</dbReference>
<dbReference type="InterPro" id="IPR043128">
    <property type="entry name" value="Rev_trsase/Diguanyl_cyclase"/>
</dbReference>
<evidence type="ECO:0000256" key="2">
    <source>
        <dbReference type="ARBA" id="ARBA00034247"/>
    </source>
</evidence>
<dbReference type="GO" id="GO:0052621">
    <property type="term" value="F:diguanylate cyclase activity"/>
    <property type="evidence" value="ECO:0007669"/>
    <property type="project" value="UniProtKB-EC"/>
</dbReference>
<organism evidence="5 6">
    <name type="scientific">Pelobacter propionicus (strain DSM 2379 / NBRC 103807 / OttBd1)</name>
    <dbReference type="NCBI Taxonomy" id="338966"/>
    <lineage>
        <taxon>Bacteria</taxon>
        <taxon>Pseudomonadati</taxon>
        <taxon>Thermodesulfobacteriota</taxon>
        <taxon>Desulfuromonadia</taxon>
        <taxon>Desulfuromonadales</taxon>
        <taxon>Desulfuromonadaceae</taxon>
        <taxon>Pelobacter</taxon>
    </lineage>
</organism>
<dbReference type="NCBIfam" id="TIGR00254">
    <property type="entry name" value="GGDEF"/>
    <property type="match status" value="1"/>
</dbReference>
<dbReference type="KEGG" id="ppd:Ppro_3362"/>
<name>A1AUD4_PELPD</name>
<dbReference type="STRING" id="338966.Ppro_3362"/>
<dbReference type="InterPro" id="IPR050469">
    <property type="entry name" value="Diguanylate_Cyclase"/>
</dbReference>
<dbReference type="Pfam" id="PF20968">
    <property type="entry name" value="MASE8"/>
    <property type="match status" value="1"/>
</dbReference>
<dbReference type="HOGENOM" id="CLU_000445_11_1_7"/>
<evidence type="ECO:0000259" key="4">
    <source>
        <dbReference type="PROSITE" id="PS50887"/>
    </source>
</evidence>
<proteinExistence type="predicted"/>
<dbReference type="PANTHER" id="PTHR45138:SF9">
    <property type="entry name" value="DIGUANYLATE CYCLASE DGCM-RELATED"/>
    <property type="match status" value="1"/>
</dbReference>
<dbReference type="PANTHER" id="PTHR45138">
    <property type="entry name" value="REGULATORY COMPONENTS OF SENSORY TRANSDUCTION SYSTEM"/>
    <property type="match status" value="1"/>
</dbReference>
<evidence type="ECO:0000313" key="5">
    <source>
        <dbReference type="EMBL" id="ABL00955.1"/>
    </source>
</evidence>
<dbReference type="Pfam" id="PF00990">
    <property type="entry name" value="GGDEF"/>
    <property type="match status" value="1"/>
</dbReference>
<keyword evidence="6" id="KW-1185">Reference proteome</keyword>
<dbReference type="RefSeq" id="WP_011737171.1">
    <property type="nucleotide sequence ID" value="NC_008609.1"/>
</dbReference>
<feature type="transmembrane region" description="Helical" evidence="3">
    <location>
        <begin position="93"/>
        <end position="113"/>
    </location>
</feature>
<dbReference type="CDD" id="cd01949">
    <property type="entry name" value="GGDEF"/>
    <property type="match status" value="1"/>
</dbReference>
<evidence type="ECO:0000256" key="3">
    <source>
        <dbReference type="SAM" id="Phobius"/>
    </source>
</evidence>
<comment type="catalytic activity">
    <reaction evidence="2">
        <text>2 GTP = 3',3'-c-di-GMP + 2 diphosphate</text>
        <dbReference type="Rhea" id="RHEA:24898"/>
        <dbReference type="ChEBI" id="CHEBI:33019"/>
        <dbReference type="ChEBI" id="CHEBI:37565"/>
        <dbReference type="ChEBI" id="CHEBI:58805"/>
        <dbReference type="EC" id="2.7.7.65"/>
    </reaction>
</comment>
<feature type="transmembrane region" description="Helical" evidence="3">
    <location>
        <begin position="67"/>
        <end position="86"/>
    </location>
</feature>
<evidence type="ECO:0000313" key="6">
    <source>
        <dbReference type="Proteomes" id="UP000006732"/>
    </source>
</evidence>
<feature type="transmembrane region" description="Helical" evidence="3">
    <location>
        <begin position="119"/>
        <end position="139"/>
    </location>
</feature>